<evidence type="ECO:0000256" key="3">
    <source>
        <dbReference type="SAM" id="MobiDB-lite"/>
    </source>
</evidence>
<evidence type="ECO:0000313" key="4">
    <source>
        <dbReference type="EMBL" id="AXK46865.1"/>
    </source>
</evidence>
<dbReference type="SUPFAM" id="SSF53756">
    <property type="entry name" value="UDP-Glycosyltransferase/glycogen phosphorylase"/>
    <property type="match status" value="1"/>
</dbReference>
<dbReference type="Pfam" id="PF13692">
    <property type="entry name" value="Glyco_trans_1_4"/>
    <property type="match status" value="1"/>
</dbReference>
<evidence type="ECO:0000256" key="1">
    <source>
        <dbReference type="ARBA" id="ARBA00022676"/>
    </source>
</evidence>
<evidence type="ECO:0000256" key="2">
    <source>
        <dbReference type="ARBA" id="ARBA00022679"/>
    </source>
</evidence>
<reference evidence="4 6" key="1">
    <citation type="submission" date="2018-07" db="EMBL/GenBank/DDBJ databases">
        <title>Brachybacterium saurashtrense DSM 23186 genome sequence.</title>
        <authorList>
            <person name="Guo L."/>
        </authorList>
    </citation>
    <scope>NUCLEOTIDE SEQUENCE [LARGE SCALE GENOMIC DNA]</scope>
    <source>
        <strain evidence="4 6">DSM 23186</strain>
    </source>
</reference>
<dbReference type="PANTHER" id="PTHR12526:SF510">
    <property type="entry name" value="D-INOSITOL 3-PHOSPHATE GLYCOSYLTRANSFERASE"/>
    <property type="match status" value="1"/>
</dbReference>
<name>A0A345YSG3_9MICO</name>
<proteinExistence type="predicted"/>
<dbReference type="Proteomes" id="UP000254236">
    <property type="component" value="Chromosome"/>
</dbReference>
<dbReference type="Gene3D" id="3.40.50.2000">
    <property type="entry name" value="Glycogen Phosphorylase B"/>
    <property type="match status" value="1"/>
</dbReference>
<feature type="region of interest" description="Disordered" evidence="3">
    <location>
        <begin position="1"/>
        <end position="40"/>
    </location>
</feature>
<evidence type="ECO:0000313" key="6">
    <source>
        <dbReference type="Proteomes" id="UP000254236"/>
    </source>
</evidence>
<dbReference type="KEGG" id="bsau:DWV08_15415"/>
<dbReference type="EMBL" id="QSWH01000004">
    <property type="protein sequence ID" value="RRR22580.1"/>
    <property type="molecule type" value="Genomic_DNA"/>
</dbReference>
<dbReference type="EMBL" id="CP031356">
    <property type="protein sequence ID" value="AXK46865.1"/>
    <property type="molecule type" value="Genomic_DNA"/>
</dbReference>
<keyword evidence="1" id="KW-0328">Glycosyltransferase</keyword>
<evidence type="ECO:0000313" key="5">
    <source>
        <dbReference type="EMBL" id="RRR22580.1"/>
    </source>
</evidence>
<dbReference type="Proteomes" id="UP000282185">
    <property type="component" value="Unassembled WGS sequence"/>
</dbReference>
<organism evidence="5 7">
    <name type="scientific">Brachybacterium saurashtrense</name>
    <dbReference type="NCBI Taxonomy" id="556288"/>
    <lineage>
        <taxon>Bacteria</taxon>
        <taxon>Bacillati</taxon>
        <taxon>Actinomycetota</taxon>
        <taxon>Actinomycetes</taxon>
        <taxon>Micrococcales</taxon>
        <taxon>Dermabacteraceae</taxon>
        <taxon>Brachybacterium</taxon>
    </lineage>
</organism>
<dbReference type="AlphaFoldDB" id="A0A345YSG3"/>
<protein>
    <submittedName>
        <fullName evidence="5">Glycosyltransferase family 1 protein</fullName>
    </submittedName>
</protein>
<dbReference type="RefSeq" id="WP_115414612.1">
    <property type="nucleotide sequence ID" value="NZ_CP031356.1"/>
</dbReference>
<evidence type="ECO:0000313" key="7">
    <source>
        <dbReference type="Proteomes" id="UP000282185"/>
    </source>
</evidence>
<dbReference type="CDD" id="cd03801">
    <property type="entry name" value="GT4_PimA-like"/>
    <property type="match status" value="1"/>
</dbReference>
<dbReference type="OrthoDB" id="5116476at2"/>
<keyword evidence="2" id="KW-0808">Transferase</keyword>
<gene>
    <name evidence="4" type="ORF">DWV08_15415</name>
    <name evidence="5" type="ORF">DXU92_10035</name>
</gene>
<dbReference type="PANTHER" id="PTHR12526">
    <property type="entry name" value="GLYCOSYLTRANSFERASE"/>
    <property type="match status" value="1"/>
</dbReference>
<keyword evidence="6" id="KW-1185">Reference proteome</keyword>
<dbReference type="GO" id="GO:0016757">
    <property type="term" value="F:glycosyltransferase activity"/>
    <property type="evidence" value="ECO:0007669"/>
    <property type="project" value="UniProtKB-KW"/>
</dbReference>
<sequence>MGSGRAQGAGRRGDGSRPTVLGLFDWTPPTDGSARLRDPETPLPYRADLLPSVSGLGLEVLSPARGRVHRKLRDVVEHRSGVAVDLALRGLPRARTAAAVLAFLEPQLAALAWLRRRRASPYARIPAVGISCWWAEELVAGTRDPRQVREVVAGLDRLFVLSSNQHEIFERAGVPGEKVVPVLFGADHRHFTPVSAAERYDVLAVGVDRGRDWETLLEAARRIPHRRVDIITGTGRIPADEVPANVTVHPPTGFAAYRAALQAARLVVVPSLDLAYPTGQSVMLEAMACGRCVVVTATRAMAEYIGDGTAVLSTPPGDPGALAVVIDEMLSDDAGRAAVGLMAREAVERRFTFEGMWTRIGEELTALL</sequence>
<accession>A0A345YSG3</accession>
<reference evidence="5 7" key="2">
    <citation type="submission" date="2018-08" db="EMBL/GenBank/DDBJ databases">
        <title>Brachybacterium saurashtrense DSM 23186.</title>
        <authorList>
            <person name="Li Y."/>
        </authorList>
    </citation>
    <scope>NUCLEOTIDE SEQUENCE [LARGE SCALE GENOMIC DNA]</scope>
    <source>
        <strain evidence="5 7">DSM 23186</strain>
    </source>
</reference>